<dbReference type="GO" id="GO:0016616">
    <property type="term" value="F:oxidoreductase activity, acting on the CH-OH group of donors, NAD or NADP as acceptor"/>
    <property type="evidence" value="ECO:0007669"/>
    <property type="project" value="TreeGrafter"/>
</dbReference>
<evidence type="ECO:0000256" key="1">
    <source>
        <dbReference type="RuleBase" id="RU000363"/>
    </source>
</evidence>
<dbReference type="Pfam" id="PF00106">
    <property type="entry name" value="adh_short"/>
    <property type="match status" value="1"/>
</dbReference>
<dbReference type="Proteomes" id="UP000008888">
    <property type="component" value="Chromosome"/>
</dbReference>
<comment type="similarity">
    <text evidence="1">Belongs to the short-chain dehydrogenases/reductases (SDR) family.</text>
</comment>
<dbReference type="PANTHER" id="PTHR45458">
    <property type="entry name" value="SHORT-CHAIN DEHYDROGENASE/REDUCTASE SDR"/>
    <property type="match status" value="1"/>
</dbReference>
<evidence type="ECO:0000313" key="3">
    <source>
        <dbReference type="Proteomes" id="UP000008888"/>
    </source>
</evidence>
<dbReference type="InterPro" id="IPR036291">
    <property type="entry name" value="NAD(P)-bd_dom_sf"/>
</dbReference>
<keyword evidence="3" id="KW-1185">Reference proteome</keyword>
<dbReference type="CDD" id="cd05325">
    <property type="entry name" value="carb_red_sniffer_like_SDR_c"/>
    <property type="match status" value="1"/>
</dbReference>
<reference evidence="2 3" key="1">
    <citation type="journal article" date="2011" name="J. Bacteriol.">
        <title>Complete Genome Sequence of the Aerobic Marine Methanotroph Methylomonas methanica MC09.</title>
        <authorList>
            <person name="Boden R."/>
            <person name="Cunliffe M."/>
            <person name="Scanlan J."/>
            <person name="Moussard H."/>
            <person name="Kits K.D."/>
            <person name="Klotz M.G."/>
            <person name="Jetten M.S."/>
            <person name="Vuilleumier S."/>
            <person name="Han J."/>
            <person name="Peters L."/>
            <person name="Mikhailova N."/>
            <person name="Teshima H."/>
            <person name="Tapia R."/>
            <person name="Kyrpides N."/>
            <person name="Ivanova N."/>
            <person name="Pagani I."/>
            <person name="Cheng J.F."/>
            <person name="Goodwin L."/>
            <person name="Han C."/>
            <person name="Hauser L."/>
            <person name="Land M.L."/>
            <person name="Lapidus A."/>
            <person name="Lucas S."/>
            <person name="Pitluck S."/>
            <person name="Woyke T."/>
            <person name="Stein L."/>
            <person name="Murrell J.C."/>
        </authorList>
    </citation>
    <scope>NUCLEOTIDE SEQUENCE [LARGE SCALE GENOMIC DNA]</scope>
    <source>
        <strain evidence="2 3">MC09</strain>
    </source>
</reference>
<dbReference type="Gene3D" id="3.40.50.720">
    <property type="entry name" value="NAD(P)-binding Rossmann-like Domain"/>
    <property type="match status" value="1"/>
</dbReference>
<dbReference type="eggNOG" id="COG1028">
    <property type="taxonomic scope" value="Bacteria"/>
</dbReference>
<protein>
    <submittedName>
        <fullName evidence="2">Short-chain dehydrogenase/reductase SDR</fullName>
    </submittedName>
</protein>
<organism evidence="2 3">
    <name type="scientific">Methylomonas methanica (strain DSM 25384 / MC09)</name>
    <dbReference type="NCBI Taxonomy" id="857087"/>
    <lineage>
        <taxon>Bacteria</taxon>
        <taxon>Pseudomonadati</taxon>
        <taxon>Pseudomonadota</taxon>
        <taxon>Gammaproteobacteria</taxon>
        <taxon>Methylococcales</taxon>
        <taxon>Methylococcaceae</taxon>
        <taxon>Methylomonas</taxon>
    </lineage>
</organism>
<sequence length="231" mass="24806">MQTVLITGANRGLGLGFCKQYAEAGWRVIATCRCPDEANGLHELALRYAHLQVYGLDVSDFSQIDALSRALSDSSIDVLINNAGIYTDISGKGFGQLDYQAWSSAFWVNSIAPVKLAEAFLPQIKRSSKKLIVAISSLMGSMTDNTSGGSLQYRSSKAGLNAAMKSLAIDLGSENIGVLVLHPGWVRTDMGGQNALIDVEESVTGMRRCIDAFSSAQSGSFLKFDASELPW</sequence>
<dbReference type="EMBL" id="CP002738">
    <property type="protein sequence ID" value="AEG01159.1"/>
    <property type="molecule type" value="Genomic_DNA"/>
</dbReference>
<accession>G0A020</accession>
<name>G0A020_METMM</name>
<dbReference type="InterPro" id="IPR002347">
    <property type="entry name" value="SDR_fam"/>
</dbReference>
<dbReference type="RefSeq" id="WP_013819394.1">
    <property type="nucleotide sequence ID" value="NC_015572.1"/>
</dbReference>
<dbReference type="PRINTS" id="PR00080">
    <property type="entry name" value="SDRFAMILY"/>
</dbReference>
<dbReference type="InterPro" id="IPR052184">
    <property type="entry name" value="SDR_enzymes"/>
</dbReference>
<dbReference type="HOGENOM" id="CLU_010194_9_1_6"/>
<dbReference type="KEGG" id="mmt:Metme_2777"/>
<reference evidence="3" key="3">
    <citation type="submission" date="2011-05" db="EMBL/GenBank/DDBJ databases">
        <title>Complete sequence of Methylomonas methanica MC09.</title>
        <authorList>
            <consortium name="US DOE Joint Genome Institute"/>
            <person name="Lucas S."/>
            <person name="Han J."/>
            <person name="Lapidus A."/>
            <person name="Cheng J.-F."/>
            <person name="Goodwin L."/>
            <person name="Pitluck S."/>
            <person name="Peters L."/>
            <person name="Mikhailova N."/>
            <person name="Teshima H."/>
            <person name="Han C."/>
            <person name="Tapia R."/>
            <person name="Land M."/>
            <person name="Hauser L."/>
            <person name="Kyrpides N."/>
            <person name="Ivanova N."/>
            <person name="Pagani I."/>
            <person name="Stein L."/>
            <person name="Woyke T."/>
        </authorList>
    </citation>
    <scope>NUCLEOTIDE SEQUENCE [LARGE SCALE GENOMIC DNA]</scope>
    <source>
        <strain evidence="3">MC09</strain>
    </source>
</reference>
<dbReference type="STRING" id="857087.Metme_2777"/>
<gene>
    <name evidence="2" type="ordered locus">Metme_2777</name>
</gene>
<dbReference type="SUPFAM" id="SSF51735">
    <property type="entry name" value="NAD(P)-binding Rossmann-fold domains"/>
    <property type="match status" value="1"/>
</dbReference>
<evidence type="ECO:0000313" key="2">
    <source>
        <dbReference type="EMBL" id="AEG01159.1"/>
    </source>
</evidence>
<reference key="2">
    <citation type="submission" date="2011-05" db="EMBL/GenBank/DDBJ databases">
        <title>Complete genome sequence of the aerobic marine methanotroph Methylomonas methanica MC09.</title>
        <authorList>
            <person name="Boden R."/>
            <person name="Cunliffe M."/>
            <person name="Scanlan J."/>
            <person name="Moussard H."/>
            <person name="Kits K.D."/>
            <person name="Klotz M."/>
            <person name="Jetten M."/>
            <person name="Vuilleumier S."/>
            <person name="Han J."/>
            <person name="Peters L."/>
            <person name="Mikhailova N."/>
            <person name="Teshima H."/>
            <person name="Tapia R."/>
            <person name="Kyrpides N."/>
            <person name="Ivanova N."/>
            <person name="Pagani I."/>
            <person name="Cheng J.-F."/>
            <person name="Goodwin L."/>
            <person name="Han C."/>
            <person name="Hauser L."/>
            <person name="Land M."/>
            <person name="Lapidus A."/>
            <person name="Lucas S."/>
            <person name="Pitluck S."/>
            <person name="Woyke T."/>
            <person name="Stein L.Y."/>
            <person name="Murrell C."/>
        </authorList>
    </citation>
    <scope>NUCLEOTIDE SEQUENCE</scope>
    <source>
        <strain>MC09</strain>
    </source>
</reference>
<dbReference type="PANTHER" id="PTHR45458:SF1">
    <property type="entry name" value="SHORT CHAIN DEHYDROGENASE"/>
    <property type="match status" value="1"/>
</dbReference>
<dbReference type="OrthoDB" id="5786478at2"/>
<dbReference type="PRINTS" id="PR00081">
    <property type="entry name" value="GDHRDH"/>
</dbReference>
<dbReference type="AlphaFoldDB" id="G0A020"/>
<proteinExistence type="inferred from homology"/>